<accession>A0A0K1PJ23</accession>
<dbReference type="KEGG" id="llu:AKJ09_00060"/>
<evidence type="ECO:0000313" key="1">
    <source>
        <dbReference type="EMBL" id="AKU93396.1"/>
    </source>
</evidence>
<organism evidence="1 2">
    <name type="scientific">Labilithrix luteola</name>
    <dbReference type="NCBI Taxonomy" id="1391654"/>
    <lineage>
        <taxon>Bacteria</taxon>
        <taxon>Pseudomonadati</taxon>
        <taxon>Myxococcota</taxon>
        <taxon>Polyangia</taxon>
        <taxon>Polyangiales</taxon>
        <taxon>Labilitrichaceae</taxon>
        <taxon>Labilithrix</taxon>
    </lineage>
</organism>
<gene>
    <name evidence="1" type="ORF">AKJ09_00060</name>
</gene>
<dbReference type="Proteomes" id="UP000064967">
    <property type="component" value="Chromosome"/>
</dbReference>
<reference evidence="1 2" key="1">
    <citation type="submission" date="2015-08" db="EMBL/GenBank/DDBJ databases">
        <authorList>
            <person name="Babu N.S."/>
            <person name="Beckwith C.J."/>
            <person name="Beseler K.G."/>
            <person name="Brison A."/>
            <person name="Carone J.V."/>
            <person name="Caskin T.P."/>
            <person name="Diamond M."/>
            <person name="Durham M.E."/>
            <person name="Foxe J.M."/>
            <person name="Go M."/>
            <person name="Henderson B.A."/>
            <person name="Jones I.B."/>
            <person name="McGettigan J.A."/>
            <person name="Micheletti S.J."/>
            <person name="Nasrallah M.E."/>
            <person name="Ortiz D."/>
            <person name="Piller C.R."/>
            <person name="Privatt S.R."/>
            <person name="Schneider S.L."/>
            <person name="Sharp S."/>
            <person name="Smith T.C."/>
            <person name="Stanton J.D."/>
            <person name="Ullery H.E."/>
            <person name="Wilson R.J."/>
            <person name="Serrano M.G."/>
            <person name="Buck G."/>
            <person name="Lee V."/>
            <person name="Wang Y."/>
            <person name="Carvalho R."/>
            <person name="Voegtly L."/>
            <person name="Shi R."/>
            <person name="Duckworth R."/>
            <person name="Johnson A."/>
            <person name="Loviza R."/>
            <person name="Walstead R."/>
            <person name="Shah Z."/>
            <person name="Kiflezghi M."/>
            <person name="Wade K."/>
            <person name="Ball S.L."/>
            <person name="Bradley K.W."/>
            <person name="Asai D.J."/>
            <person name="Bowman C.A."/>
            <person name="Russell D.A."/>
            <person name="Pope W.H."/>
            <person name="Jacobs-Sera D."/>
            <person name="Hendrix R.W."/>
            <person name="Hatfull G.F."/>
        </authorList>
    </citation>
    <scope>NUCLEOTIDE SEQUENCE [LARGE SCALE GENOMIC DNA]</scope>
    <source>
        <strain evidence="1 2">DSM 27648</strain>
    </source>
</reference>
<protein>
    <submittedName>
        <fullName evidence="1">Uncharacterized protein</fullName>
    </submittedName>
</protein>
<keyword evidence="2" id="KW-1185">Reference proteome</keyword>
<evidence type="ECO:0000313" key="2">
    <source>
        <dbReference type="Proteomes" id="UP000064967"/>
    </source>
</evidence>
<dbReference type="STRING" id="1391654.AKJ09_00060"/>
<name>A0A0K1PJ23_9BACT</name>
<dbReference type="RefSeq" id="WP_146644981.1">
    <property type="nucleotide sequence ID" value="NZ_CP012333.1"/>
</dbReference>
<dbReference type="AlphaFoldDB" id="A0A0K1PJ23"/>
<sequence length="104" mass="11780">MISTGKTLGRYAVSLDRDGNEMCELAGPVTLPASYAEREIQLAEKNLSRGRSRVDLVITRTTLHLTVQRSREAIPDWGDRFKKDPRRFGSLPRPGVVEVRRDGW</sequence>
<dbReference type="EMBL" id="CP012333">
    <property type="protein sequence ID" value="AKU93396.1"/>
    <property type="molecule type" value="Genomic_DNA"/>
</dbReference>
<proteinExistence type="predicted"/>